<keyword evidence="1" id="KW-0732">Signal</keyword>
<gene>
    <name evidence="2" type="ORF">ABC974_19090</name>
</gene>
<evidence type="ECO:0008006" key="4">
    <source>
        <dbReference type="Google" id="ProtNLM"/>
    </source>
</evidence>
<evidence type="ECO:0000313" key="2">
    <source>
        <dbReference type="EMBL" id="MEN2791745.1"/>
    </source>
</evidence>
<feature type="signal peptide" evidence="1">
    <location>
        <begin position="1"/>
        <end position="35"/>
    </location>
</feature>
<comment type="caution">
    <text evidence="2">The sequence shown here is derived from an EMBL/GenBank/DDBJ whole genome shotgun (WGS) entry which is preliminary data.</text>
</comment>
<sequence length="216" mass="22950">MRGSTVFATARVRPLLRRAIPLLALGALLSGTCSAATAQSWQCHAPQGTYDERDIDVPRAATQFTGAMTIHKAPGPGQWNPTATIAFNDLGLADSGCHCNGIVATLYPDNPASFLVSLSADGKETPLGLVPYDKPVKFNLTFTWDGKLRLEVGTGVVTGTSSTPLRNNLHLSCSTADVDFEVAVIPPVPPAPERCPFAAQEQWAQADVERYCKIGG</sequence>
<proteinExistence type="predicted"/>
<feature type="chain" id="PRO_5047142827" description="DUF4360 domain-containing protein" evidence="1">
    <location>
        <begin position="36"/>
        <end position="216"/>
    </location>
</feature>
<keyword evidence="3" id="KW-1185">Reference proteome</keyword>
<accession>A0ABU9Y7G7</accession>
<organism evidence="2 3">
    <name type="scientific">Sphingomonas oligophenolica</name>
    <dbReference type="NCBI Taxonomy" id="301154"/>
    <lineage>
        <taxon>Bacteria</taxon>
        <taxon>Pseudomonadati</taxon>
        <taxon>Pseudomonadota</taxon>
        <taxon>Alphaproteobacteria</taxon>
        <taxon>Sphingomonadales</taxon>
        <taxon>Sphingomonadaceae</taxon>
        <taxon>Sphingomonas</taxon>
    </lineage>
</organism>
<name>A0ABU9Y7G7_9SPHN</name>
<dbReference type="Proteomes" id="UP001419910">
    <property type="component" value="Unassembled WGS sequence"/>
</dbReference>
<protein>
    <recommendedName>
        <fullName evidence="4">DUF4360 domain-containing protein</fullName>
    </recommendedName>
</protein>
<dbReference type="RefSeq" id="WP_343892647.1">
    <property type="nucleotide sequence ID" value="NZ_BAAAEH010000061.1"/>
</dbReference>
<evidence type="ECO:0000256" key="1">
    <source>
        <dbReference type="SAM" id="SignalP"/>
    </source>
</evidence>
<reference evidence="2 3" key="1">
    <citation type="submission" date="2024-05" db="EMBL/GenBank/DDBJ databases">
        <authorList>
            <person name="Liu Q."/>
            <person name="Xin Y.-H."/>
        </authorList>
    </citation>
    <scope>NUCLEOTIDE SEQUENCE [LARGE SCALE GENOMIC DNA]</scope>
    <source>
        <strain evidence="2 3">CGMCC 1.10181</strain>
    </source>
</reference>
<dbReference type="EMBL" id="JBDIME010000020">
    <property type="protein sequence ID" value="MEN2791745.1"/>
    <property type="molecule type" value="Genomic_DNA"/>
</dbReference>
<evidence type="ECO:0000313" key="3">
    <source>
        <dbReference type="Proteomes" id="UP001419910"/>
    </source>
</evidence>